<evidence type="ECO:0000313" key="9">
    <source>
        <dbReference type="EMBL" id="KAG9332700.1"/>
    </source>
</evidence>
<evidence type="ECO:0000313" key="10">
    <source>
        <dbReference type="Proteomes" id="UP000824540"/>
    </source>
</evidence>
<dbReference type="FunFam" id="2.10.70.10:FF:000014">
    <property type="entry name" value="Membrane cofactor protein"/>
    <property type="match status" value="2"/>
</dbReference>
<feature type="domain" description="Sushi" evidence="8">
    <location>
        <begin position="22"/>
        <end position="83"/>
    </location>
</feature>
<reference evidence="9" key="1">
    <citation type="thesis" date="2021" institute="BYU ScholarsArchive" country="Provo, UT, USA">
        <title>Applications of and Algorithms for Genome Assembly and Genomic Analyses with an Emphasis on Marine Teleosts.</title>
        <authorList>
            <person name="Pickett B.D."/>
        </authorList>
    </citation>
    <scope>NUCLEOTIDE SEQUENCE</scope>
    <source>
        <strain evidence="9">HI-2016</strain>
    </source>
</reference>
<feature type="disulfide bond" evidence="6">
    <location>
        <begin position="587"/>
        <end position="614"/>
    </location>
</feature>
<feature type="disulfide bond" evidence="6">
    <location>
        <begin position="646"/>
        <end position="673"/>
    </location>
</feature>
<dbReference type="Pfam" id="PF00084">
    <property type="entry name" value="Sushi"/>
    <property type="match status" value="11"/>
</dbReference>
<dbReference type="Proteomes" id="UP000824540">
    <property type="component" value="Unassembled WGS sequence"/>
</dbReference>
<keyword evidence="5 6" id="KW-1015">Disulfide bond</keyword>
<feature type="domain" description="Sushi" evidence="8">
    <location>
        <begin position="145"/>
        <end position="204"/>
    </location>
</feature>
<dbReference type="EMBL" id="JAFBMS010000237">
    <property type="protein sequence ID" value="KAG9332700.1"/>
    <property type="molecule type" value="Genomic_DNA"/>
</dbReference>
<evidence type="ECO:0000259" key="8">
    <source>
        <dbReference type="PROSITE" id="PS50923"/>
    </source>
</evidence>
<feature type="domain" description="Sushi" evidence="8">
    <location>
        <begin position="84"/>
        <end position="141"/>
    </location>
</feature>
<dbReference type="PROSITE" id="PS50923">
    <property type="entry name" value="SUSHI"/>
    <property type="match status" value="11"/>
</dbReference>
<gene>
    <name evidence="9" type="ORF">JZ751_014799</name>
</gene>
<feature type="domain" description="Sushi" evidence="8">
    <location>
        <begin position="617"/>
        <end position="675"/>
    </location>
</feature>
<accession>A0A8T2MZR8</accession>
<comment type="caution">
    <text evidence="6">Lacks conserved residue(s) required for the propagation of feature annotation.</text>
</comment>
<evidence type="ECO:0000256" key="2">
    <source>
        <dbReference type="ARBA" id="ARBA00022659"/>
    </source>
</evidence>
<evidence type="ECO:0000256" key="1">
    <source>
        <dbReference type="ARBA" id="ARBA00004328"/>
    </source>
</evidence>
<comment type="caution">
    <text evidence="9">The sequence shown here is derived from an EMBL/GenBank/DDBJ whole genome shotgun (WGS) entry which is preliminary data.</text>
</comment>
<organism evidence="9 10">
    <name type="scientific">Albula glossodonta</name>
    <name type="common">roundjaw bonefish</name>
    <dbReference type="NCBI Taxonomy" id="121402"/>
    <lineage>
        <taxon>Eukaryota</taxon>
        <taxon>Metazoa</taxon>
        <taxon>Chordata</taxon>
        <taxon>Craniata</taxon>
        <taxon>Vertebrata</taxon>
        <taxon>Euteleostomi</taxon>
        <taxon>Actinopterygii</taxon>
        <taxon>Neopterygii</taxon>
        <taxon>Teleostei</taxon>
        <taxon>Albuliformes</taxon>
        <taxon>Albulidae</taxon>
        <taxon>Albula</taxon>
    </lineage>
</organism>
<feature type="domain" description="Sushi" evidence="8">
    <location>
        <begin position="364"/>
        <end position="423"/>
    </location>
</feature>
<evidence type="ECO:0000256" key="6">
    <source>
        <dbReference type="PROSITE-ProRule" id="PRU00302"/>
    </source>
</evidence>
<feature type="signal peptide" evidence="7">
    <location>
        <begin position="1"/>
        <end position="20"/>
    </location>
</feature>
<dbReference type="Gene3D" id="2.10.70.10">
    <property type="entry name" value="Complement Module, domain 1"/>
    <property type="match status" value="11"/>
</dbReference>
<evidence type="ECO:0000256" key="7">
    <source>
        <dbReference type="SAM" id="SignalP"/>
    </source>
</evidence>
<dbReference type="SMART" id="SM00032">
    <property type="entry name" value="CCP"/>
    <property type="match status" value="11"/>
</dbReference>
<evidence type="ECO:0000256" key="5">
    <source>
        <dbReference type="ARBA" id="ARBA00023157"/>
    </source>
</evidence>
<keyword evidence="3 7" id="KW-0732">Signal</keyword>
<dbReference type="InterPro" id="IPR051503">
    <property type="entry name" value="ComplSys_Reg/VirEntry_Med"/>
</dbReference>
<dbReference type="InterPro" id="IPR000436">
    <property type="entry name" value="Sushi_SCR_CCP_dom"/>
</dbReference>
<feature type="domain" description="Sushi" evidence="8">
    <location>
        <begin position="435"/>
        <end position="496"/>
    </location>
</feature>
<dbReference type="CDD" id="cd00033">
    <property type="entry name" value="CCP"/>
    <property type="match status" value="11"/>
</dbReference>
<dbReference type="PANTHER" id="PTHR45785:SF2">
    <property type="entry name" value="COMPLEMENT FACTOR H-RELATED"/>
    <property type="match status" value="1"/>
</dbReference>
<feature type="chain" id="PRO_5035772371" description="Sushi domain-containing protein" evidence="7">
    <location>
        <begin position="21"/>
        <end position="756"/>
    </location>
</feature>
<keyword evidence="2 6" id="KW-0768">Sushi</keyword>
<evidence type="ECO:0000256" key="3">
    <source>
        <dbReference type="ARBA" id="ARBA00022729"/>
    </source>
</evidence>
<feature type="domain" description="Sushi" evidence="8">
    <location>
        <begin position="557"/>
        <end position="616"/>
    </location>
</feature>
<dbReference type="AlphaFoldDB" id="A0A8T2MZR8"/>
<feature type="domain" description="Sushi" evidence="8">
    <location>
        <begin position="497"/>
        <end position="556"/>
    </location>
</feature>
<evidence type="ECO:0000256" key="4">
    <source>
        <dbReference type="ARBA" id="ARBA00022737"/>
    </source>
</evidence>
<protein>
    <recommendedName>
        <fullName evidence="8">Sushi domain-containing protein</fullName>
    </recommendedName>
</protein>
<dbReference type="InterPro" id="IPR035976">
    <property type="entry name" value="Sushi/SCR/CCP_sf"/>
</dbReference>
<comment type="subcellular location">
    <subcellularLocation>
        <location evidence="1">Virion</location>
    </subcellularLocation>
</comment>
<keyword evidence="4" id="KW-0677">Repeat</keyword>
<dbReference type="OrthoDB" id="6127264at2759"/>
<feature type="disulfide bond" evidence="6">
    <location>
        <begin position="394"/>
        <end position="421"/>
    </location>
</feature>
<feature type="disulfide bond" evidence="6">
    <location>
        <begin position="705"/>
        <end position="732"/>
    </location>
</feature>
<proteinExistence type="predicted"/>
<keyword evidence="10" id="KW-1185">Reference proteome</keyword>
<dbReference type="SUPFAM" id="SSF57535">
    <property type="entry name" value="Complement control module/SCR domain"/>
    <property type="match status" value="11"/>
</dbReference>
<feature type="domain" description="Sushi" evidence="8">
    <location>
        <begin position="297"/>
        <end position="356"/>
    </location>
</feature>
<name>A0A8T2MZR8_9TELE</name>
<dbReference type="PANTHER" id="PTHR45785">
    <property type="entry name" value="COMPLEMENT FACTOR H-RELATED"/>
    <property type="match status" value="1"/>
</dbReference>
<feature type="disulfide bond" evidence="6">
    <location>
        <begin position="175"/>
        <end position="202"/>
    </location>
</feature>
<feature type="disulfide bond" evidence="6">
    <location>
        <begin position="54"/>
        <end position="81"/>
    </location>
</feature>
<feature type="domain" description="Sushi" evidence="8">
    <location>
        <begin position="233"/>
        <end position="296"/>
    </location>
</feature>
<feature type="domain" description="Sushi" evidence="8">
    <location>
        <begin position="676"/>
        <end position="734"/>
    </location>
</feature>
<sequence>MVNLWGNIVLVFCLVPEFTASKYCAPPKDYPNTKLRDQKVKTVYNPGSSVYYDCTPGYRRVIGSPFVRCRNGQWTPLNMKCERKSCGSAGEILNGYFDYMGEASFGDFVAAVCREGYHLKGNRYRLCQDSGWSGEIPSCEEGAEITCPSPSVANGVKVKGEALMYNRGNNVTFTCMDGFSLRGFREVTCASDSLWHPRLPECLPSSVGSGRITILPTINPVDEDVLQEDSPVGYCTAPNNYPGTVITDQHLLQRDFPPGTEVRYTCAPGYRKLRGGKVISLCANGMWTTIDLKCEPVKCPDPPEVVNGVRTGPQEGPFVYSTVIGYRCRHGKLIGNREIYCRQDGTWSGPPPQCQTSRQDPPEITCPKPSVANSVMAKGEVPVYKKGNSVTFTCTDGFSLSGSWKINCGPDGQWHPNLPECLASNDNHGSRTEEGNCRAPVSYPSIVIMDLLQRDFPSGTEVRYTCAPGYRKLRGSKVISLCANGMWTPINLKCETVKCADPPEVVNGVRSGPHEGPFIYSTVIGYRCLQGQLIGKSEIYCMQDGKWSGPPPECKDITCDYPYVEHGRRTGGYSRKYRYKDYVSFECQEGYHLSGLSTVTCGPAGQWTPSLPQCKAVTCPPPKVNFAEMGRIDTEHKYGESVIVTCMKGYKLNGKKRITCGSLGQWAPYLPQCQPITCRCPEIHSANMTVMEKVYKYGDSVSVTCKTSYTLRGPSSIQCGSKGQWIPNLPKCKYHYAKLFCLCLTFPLIKWKLSSC</sequence>